<dbReference type="GO" id="GO:0006353">
    <property type="term" value="P:DNA-templated transcription termination"/>
    <property type="evidence" value="ECO:0007669"/>
    <property type="project" value="InterPro"/>
</dbReference>
<gene>
    <name evidence="3" type="ORF">METZ01_LOCUS331716</name>
</gene>
<protein>
    <recommendedName>
        <fullName evidence="2">Transcription factor NusA N-terminal domain-containing protein</fullName>
    </recommendedName>
</protein>
<dbReference type="GO" id="GO:0031564">
    <property type="term" value="P:transcription antitermination"/>
    <property type="evidence" value="ECO:0007669"/>
    <property type="project" value="InterPro"/>
</dbReference>
<dbReference type="Pfam" id="PF08529">
    <property type="entry name" value="NusA_N"/>
    <property type="match status" value="1"/>
</dbReference>
<evidence type="ECO:0000259" key="2">
    <source>
        <dbReference type="Pfam" id="PF08529"/>
    </source>
</evidence>
<dbReference type="GO" id="GO:0003700">
    <property type="term" value="F:DNA-binding transcription factor activity"/>
    <property type="evidence" value="ECO:0007669"/>
    <property type="project" value="InterPro"/>
</dbReference>
<dbReference type="InterPro" id="IPR036555">
    <property type="entry name" value="NusA_N_sf"/>
</dbReference>
<dbReference type="GO" id="GO:0005829">
    <property type="term" value="C:cytosol"/>
    <property type="evidence" value="ECO:0007669"/>
    <property type="project" value="TreeGrafter"/>
</dbReference>
<proteinExistence type="predicted"/>
<feature type="non-terminal residue" evidence="3">
    <location>
        <position position="109"/>
    </location>
</feature>
<dbReference type="PANTHER" id="PTHR22648:SF0">
    <property type="entry name" value="TRANSCRIPTION TERMINATION_ANTITERMINATION PROTEIN NUSA"/>
    <property type="match status" value="1"/>
</dbReference>
<reference evidence="3" key="1">
    <citation type="submission" date="2018-05" db="EMBL/GenBank/DDBJ databases">
        <authorList>
            <person name="Lanie J.A."/>
            <person name="Ng W.-L."/>
            <person name="Kazmierczak K.M."/>
            <person name="Andrzejewski T.M."/>
            <person name="Davidsen T.M."/>
            <person name="Wayne K.J."/>
            <person name="Tettelin H."/>
            <person name="Glass J.I."/>
            <person name="Rusch D."/>
            <person name="Podicherti R."/>
            <person name="Tsui H.-C.T."/>
            <person name="Winkler M.E."/>
        </authorList>
    </citation>
    <scope>NUCLEOTIDE SEQUENCE</scope>
</reference>
<evidence type="ECO:0000313" key="3">
    <source>
        <dbReference type="EMBL" id="SVC78862.1"/>
    </source>
</evidence>
<sequence>MDTDIIQVVDTVSTAKDMEREIIFEAIESAIASATKKKYTEDIDVKVRIDRQTGDYKTYRRWFVFADDSRELEEPDFELRVIDAVEIDASAKAGEYVEQEIESIDFDRI</sequence>
<dbReference type="InterPro" id="IPR030842">
    <property type="entry name" value="TF_NusA_bacterial"/>
</dbReference>
<dbReference type="AlphaFoldDB" id="A0A382Q342"/>
<organism evidence="3">
    <name type="scientific">marine metagenome</name>
    <dbReference type="NCBI Taxonomy" id="408172"/>
    <lineage>
        <taxon>unclassified sequences</taxon>
        <taxon>metagenomes</taxon>
        <taxon>ecological metagenomes</taxon>
    </lineage>
</organism>
<dbReference type="Gene3D" id="3.30.1480.10">
    <property type="entry name" value="NusA, N-terminal domain"/>
    <property type="match status" value="1"/>
</dbReference>
<name>A0A382Q342_9ZZZZ</name>
<dbReference type="InterPro" id="IPR013735">
    <property type="entry name" value="TF_NusA_N"/>
</dbReference>
<dbReference type="PANTHER" id="PTHR22648">
    <property type="entry name" value="TRANSCRIPTION TERMINATION FACTOR NUSA"/>
    <property type="match status" value="1"/>
</dbReference>
<evidence type="ECO:0000256" key="1">
    <source>
        <dbReference type="ARBA" id="ARBA00022884"/>
    </source>
</evidence>
<dbReference type="EMBL" id="UINC01110984">
    <property type="protein sequence ID" value="SVC78862.1"/>
    <property type="molecule type" value="Genomic_DNA"/>
</dbReference>
<accession>A0A382Q342</accession>
<dbReference type="SUPFAM" id="SSF69705">
    <property type="entry name" value="Transcription factor NusA, N-terminal domain"/>
    <property type="match status" value="1"/>
</dbReference>
<keyword evidence="1" id="KW-0694">RNA-binding</keyword>
<dbReference type="GO" id="GO:0003723">
    <property type="term" value="F:RNA binding"/>
    <property type="evidence" value="ECO:0007669"/>
    <property type="project" value="UniProtKB-KW"/>
</dbReference>
<feature type="domain" description="Transcription factor NusA N-terminal" evidence="2">
    <location>
        <begin position="4"/>
        <end position="109"/>
    </location>
</feature>